<protein>
    <submittedName>
        <fullName evidence="3">Protein CIMAP1D isoform X1</fullName>
    </submittedName>
</protein>
<reference evidence="3" key="1">
    <citation type="submission" date="2025-08" db="UniProtKB">
        <authorList>
            <consortium name="RefSeq"/>
        </authorList>
    </citation>
    <scope>IDENTIFICATION</scope>
    <source>
        <tissue evidence="3">Blood</tissue>
    </source>
</reference>
<dbReference type="InterPro" id="IPR010736">
    <property type="entry name" value="SHIPPO-rpt"/>
</dbReference>
<dbReference type="PANTHER" id="PTHR21580">
    <property type="entry name" value="SHIPPO-1-RELATED"/>
    <property type="match status" value="1"/>
</dbReference>
<keyword evidence="2" id="KW-1185">Reference proteome</keyword>
<dbReference type="RefSeq" id="XP_070478294.1">
    <property type="nucleotide sequence ID" value="XM_070622193.1"/>
</dbReference>
<sequence length="424" mass="44831">MGTLGCDPAPRLTTAPLGRQATECQIPETGLRKTCGAATVEKGSGPGLYILPSTVGYTNHDCTKVTGPAYSLFRRPSEACPQDASPGPIYFLDPNVTRFGRSCTPAYSMQGRGKYRALEVTPGPGAYSPEKVAPVRQRTPPAFTLGSRLRPQPPDTSAPAPNTYTLPSLWGSQIFTKPSSPSYSVVGRTPPARPPQDPAEIPGPGQYDSPDPNAYRQRRPAFTMLGRPRAPRPRRSPWASATPDQPPPWPRTPRPDTLTLGVSPVSPGCEVGCGRSLLGLALPGVGGPPPFFSELSEVLLGHLLPPVPGGCDLWPRGPTLWEPLLAPQFLPSWSRQVKPGHVEKGTPLALPAARRPAGDGASCVLELGVRPARAWVSHTARVSAKLGLVPASHGAGSPLGSQPDARLEAALMPLPSTHPLTARQ</sequence>
<dbReference type="GeneID" id="103542442"/>
<proteinExistence type="predicted"/>
<evidence type="ECO:0000313" key="2">
    <source>
        <dbReference type="Proteomes" id="UP001652662"/>
    </source>
</evidence>
<evidence type="ECO:0000256" key="1">
    <source>
        <dbReference type="SAM" id="MobiDB-lite"/>
    </source>
</evidence>
<dbReference type="Proteomes" id="UP001652662">
    <property type="component" value="Chromosome 6"/>
</dbReference>
<dbReference type="PANTHER" id="PTHR21580:SF62">
    <property type="entry name" value="OUTER DENSE FIBER PROTEIN 3-LIKE PROTEIN 2"/>
    <property type="match status" value="1"/>
</dbReference>
<feature type="region of interest" description="Disordered" evidence="1">
    <location>
        <begin position="142"/>
        <end position="165"/>
    </location>
</feature>
<feature type="region of interest" description="Disordered" evidence="1">
    <location>
        <begin position="179"/>
        <end position="260"/>
    </location>
</feature>
<evidence type="ECO:0000313" key="3">
    <source>
        <dbReference type="RefSeq" id="XP_070478294.1"/>
    </source>
</evidence>
<organism evidence="2 3">
    <name type="scientific">Equus przewalskii</name>
    <name type="common">Przewalski's horse</name>
    <name type="synonym">Equus caballus przewalskii</name>
    <dbReference type="NCBI Taxonomy" id="9798"/>
    <lineage>
        <taxon>Eukaryota</taxon>
        <taxon>Metazoa</taxon>
        <taxon>Chordata</taxon>
        <taxon>Craniata</taxon>
        <taxon>Vertebrata</taxon>
        <taxon>Euteleostomi</taxon>
        <taxon>Mammalia</taxon>
        <taxon>Eutheria</taxon>
        <taxon>Laurasiatheria</taxon>
        <taxon>Perissodactyla</taxon>
        <taxon>Equidae</taxon>
        <taxon>Equus</taxon>
    </lineage>
</organism>
<dbReference type="Pfam" id="PF07004">
    <property type="entry name" value="SHIPPO-rpt"/>
    <property type="match status" value="3"/>
</dbReference>
<name>A0ABM4PM75_EQUPR</name>
<dbReference type="InterPro" id="IPR051291">
    <property type="entry name" value="CIMAP"/>
</dbReference>
<gene>
    <name evidence="3" type="primary">CIMAP1D</name>
</gene>
<accession>A0ABM4PM75</accession>